<feature type="domain" description="SLH" evidence="1">
    <location>
        <begin position="668"/>
        <end position="729"/>
    </location>
</feature>
<dbReference type="InterPro" id="IPR001119">
    <property type="entry name" value="SLH_dom"/>
</dbReference>
<dbReference type="PROSITE" id="PS51272">
    <property type="entry name" value="SLH"/>
    <property type="match status" value="2"/>
</dbReference>
<evidence type="ECO:0000313" key="3">
    <source>
        <dbReference type="Proteomes" id="UP001236559"/>
    </source>
</evidence>
<reference evidence="2 3" key="1">
    <citation type="submission" date="2023-07" db="EMBL/GenBank/DDBJ databases">
        <title>Genomic Encyclopedia of Type Strains, Phase IV (KMG-IV): sequencing the most valuable type-strain genomes for metagenomic binning, comparative biology and taxonomic classification.</title>
        <authorList>
            <person name="Goeker M."/>
        </authorList>
    </citation>
    <scope>NUCLEOTIDE SEQUENCE [LARGE SCALE GENOMIC DNA]</scope>
    <source>
        <strain evidence="2 3">DSM 22616</strain>
    </source>
</reference>
<protein>
    <recommendedName>
        <fullName evidence="1">SLH domain-containing protein</fullName>
    </recommendedName>
</protein>
<dbReference type="EMBL" id="JAUSTN010000005">
    <property type="protein sequence ID" value="MDQ0275043.1"/>
    <property type="molecule type" value="Genomic_DNA"/>
</dbReference>
<evidence type="ECO:0000313" key="2">
    <source>
        <dbReference type="EMBL" id="MDQ0275043.1"/>
    </source>
</evidence>
<comment type="caution">
    <text evidence="2">The sequence shown here is derived from an EMBL/GenBank/DDBJ whole genome shotgun (WGS) entry which is preliminary data.</text>
</comment>
<dbReference type="Proteomes" id="UP001236559">
    <property type="component" value="Unassembled WGS sequence"/>
</dbReference>
<accession>A0ABU0AX82</accession>
<dbReference type="RefSeq" id="WP_023056109.1">
    <property type="nucleotide sequence ID" value="NZ_JAUSTN010000005.1"/>
</dbReference>
<organism evidence="2 3">
    <name type="scientific">Peptoniphilus koenoeneniae</name>
    <dbReference type="NCBI Taxonomy" id="507751"/>
    <lineage>
        <taxon>Bacteria</taxon>
        <taxon>Bacillati</taxon>
        <taxon>Bacillota</taxon>
        <taxon>Tissierellia</taxon>
        <taxon>Tissierellales</taxon>
        <taxon>Peptoniphilaceae</taxon>
        <taxon>Peptoniphilus</taxon>
    </lineage>
</organism>
<dbReference type="Pfam" id="PF00395">
    <property type="entry name" value="SLH"/>
    <property type="match status" value="2"/>
</dbReference>
<evidence type="ECO:0000259" key="1">
    <source>
        <dbReference type="PROSITE" id="PS51272"/>
    </source>
</evidence>
<dbReference type="PANTHER" id="PTHR43308">
    <property type="entry name" value="OUTER MEMBRANE PROTEIN ALPHA-RELATED"/>
    <property type="match status" value="1"/>
</dbReference>
<feature type="domain" description="SLH" evidence="1">
    <location>
        <begin position="547"/>
        <end position="610"/>
    </location>
</feature>
<gene>
    <name evidence="2" type="ORF">J2S72_001067</name>
</gene>
<name>A0ABU0AX82_9FIRM</name>
<keyword evidence="3" id="KW-1185">Reference proteome</keyword>
<proteinExistence type="predicted"/>
<sequence length="729" mass="84592">MKNFKRHLSMLLAFIMLVTIIPFKSFAANNVKIYNVKVTNGEFDLMDSYIKDEDESKKITFNQFRREYSQDPWSQGWGTYDNNGLSYIYDDGNRNTYKIIVPSKNVYYGGNYILVLKNGRAVDQLHISEVNTRFDNIGSEEYLKENTKFEVEEGILYLYLPMLANGQKGIYKIDDKEAQEFYRDKIEVDRIYNYGYDYRYGQRPELKNHTAEITVTGKDKKISYTVKYNPSYDSLRINYAYIVGNNLVLNITSDFGINERGIQYRPRGDRDYKYVDDNHGLGYSSSNRYLLGSYNENYYDPNKIYDKNDYVIKNVLKPSIQEIMVTDNGGARRYAEIQINSEDDTKVLYGTAPKQVSDFLNKIKNGIDVPRVKTKDLIILKKGEYLDTFREFGNEIKDTFRNFSQYELTFSSPQINNFSSNYQKFDSVGRYEIEISRTNSSDKFKFTVLVIDGKNNVLNYELVKNPKAKKETFKPMEAFKFNTSDKKDPNPIGYYAIYDGKYYRMNDDIKFKAGETKAKFTVRDIINNRDIQVEIEQTMLQTMTKAEARNKFTDIFGHWAEDKIVTMVAMGVINGYPNNTFRPENKISDREALSMLGLFAQTLDENKVNKVVNENPYFSSSTWGNENVKYVLQRIPTNIFSGKNLEDNITREEVAYVMAHLFKYNNTGSDKGLSDVSSSAYAQEVRQLISAGTISGYPEGKFKPKNNIKRSEFATMLFFIPGINFDFVK</sequence>
<dbReference type="InterPro" id="IPR051465">
    <property type="entry name" value="Cell_Envelope_Struct_Comp"/>
</dbReference>
<dbReference type="PANTHER" id="PTHR43308:SF5">
    <property type="entry name" value="S-LAYER PROTEIN _ PEPTIDOGLYCAN ENDO-BETA-N-ACETYLGLUCOSAMINIDASE"/>
    <property type="match status" value="1"/>
</dbReference>